<dbReference type="AlphaFoldDB" id="A0A2A4T2U1"/>
<sequence length="420" mass="47784">MKILIVTRSDIQGGAARAAYRLHKSLLNQDVNSQMLVQDKKSDNFKIIVHEKKSTQYFNKLRPFIDTIPGRFYKNKTKTLFSPSWFGFSNIVDKINDINPDIVHLHWICSGMISIEDLVRIKAPIVWSLHDMWAFTGGCHYDEECNLYISNCGTCKVLGSNKENDLSRKIFRRKEKAFSKIDNMTIVGLSKWLSDCAKNSTLLQGKKHINLPNPIDTSVFKPFDKENSRELWDLPKGKKLVLFGAMDATSDPRKGFKELSKALTQLRCNDLEFVVFGSSEPENSQKLGFKTHYLGHLHDDVSLVTLYNAVDIVVVPSIQENLSNAIMESLACATPVVGFDVGGNADMIEHKKTGYLTEPFNTQDLANGIDWVLNTENYDELCENAREKVLREFDSKVVSQQYIELYNDILSNENLEIKKI</sequence>
<evidence type="ECO:0000313" key="2">
    <source>
        <dbReference type="EMBL" id="PCI27950.1"/>
    </source>
</evidence>
<accession>A0A2A4T2U1</accession>
<dbReference type="Proteomes" id="UP000218113">
    <property type="component" value="Unassembled WGS sequence"/>
</dbReference>
<organism evidence="2 3">
    <name type="scientific">SAR324 cluster bacterium</name>
    <dbReference type="NCBI Taxonomy" id="2024889"/>
    <lineage>
        <taxon>Bacteria</taxon>
        <taxon>Deltaproteobacteria</taxon>
        <taxon>SAR324 cluster</taxon>
    </lineage>
</organism>
<dbReference type="PANTHER" id="PTHR12526">
    <property type="entry name" value="GLYCOSYLTRANSFERASE"/>
    <property type="match status" value="1"/>
</dbReference>
<evidence type="ECO:0000313" key="3">
    <source>
        <dbReference type="Proteomes" id="UP000218113"/>
    </source>
</evidence>
<dbReference type="InterPro" id="IPR001296">
    <property type="entry name" value="Glyco_trans_1"/>
</dbReference>
<dbReference type="GO" id="GO:0016757">
    <property type="term" value="F:glycosyltransferase activity"/>
    <property type="evidence" value="ECO:0007669"/>
    <property type="project" value="InterPro"/>
</dbReference>
<feature type="domain" description="Glycosyl transferase family 1" evidence="1">
    <location>
        <begin position="225"/>
        <end position="386"/>
    </location>
</feature>
<gene>
    <name evidence="2" type="ORF">COB67_07395</name>
</gene>
<evidence type="ECO:0000259" key="1">
    <source>
        <dbReference type="Pfam" id="PF00534"/>
    </source>
</evidence>
<dbReference type="Gene3D" id="3.40.50.2000">
    <property type="entry name" value="Glycogen Phosphorylase B"/>
    <property type="match status" value="2"/>
</dbReference>
<dbReference type="CDD" id="cd03825">
    <property type="entry name" value="GT4_WcaC-like"/>
    <property type="match status" value="1"/>
</dbReference>
<dbReference type="PANTHER" id="PTHR12526:SF637">
    <property type="entry name" value="GLYCOSYLTRANSFERASE EPSF-RELATED"/>
    <property type="match status" value="1"/>
</dbReference>
<protein>
    <submittedName>
        <fullName evidence="2">Glycosyl transferase family 1</fullName>
    </submittedName>
</protein>
<dbReference type="SUPFAM" id="SSF53756">
    <property type="entry name" value="UDP-Glycosyltransferase/glycogen phosphorylase"/>
    <property type="match status" value="1"/>
</dbReference>
<name>A0A2A4T2U1_9DELT</name>
<proteinExistence type="predicted"/>
<comment type="caution">
    <text evidence="2">The sequence shown here is derived from an EMBL/GenBank/DDBJ whole genome shotgun (WGS) entry which is preliminary data.</text>
</comment>
<reference evidence="3" key="1">
    <citation type="submission" date="2017-08" db="EMBL/GenBank/DDBJ databases">
        <title>A dynamic microbial community with high functional redundancy inhabits the cold, oxic subseafloor aquifer.</title>
        <authorList>
            <person name="Tully B.J."/>
            <person name="Wheat C.G."/>
            <person name="Glazer B.T."/>
            <person name="Huber J.A."/>
        </authorList>
    </citation>
    <scope>NUCLEOTIDE SEQUENCE [LARGE SCALE GENOMIC DNA]</scope>
</reference>
<keyword evidence="2" id="KW-0808">Transferase</keyword>
<dbReference type="Pfam" id="PF00534">
    <property type="entry name" value="Glycos_transf_1"/>
    <property type="match status" value="1"/>
</dbReference>
<dbReference type="EMBL" id="NVSR01000044">
    <property type="protein sequence ID" value="PCI27950.1"/>
    <property type="molecule type" value="Genomic_DNA"/>
</dbReference>